<evidence type="ECO:0000313" key="3">
    <source>
        <dbReference type="Proteomes" id="UP000299102"/>
    </source>
</evidence>
<feature type="compositionally biased region" description="Basic residues" evidence="1">
    <location>
        <begin position="18"/>
        <end position="28"/>
    </location>
</feature>
<evidence type="ECO:0000313" key="2">
    <source>
        <dbReference type="EMBL" id="GBP73967.1"/>
    </source>
</evidence>
<proteinExistence type="predicted"/>
<protein>
    <submittedName>
        <fullName evidence="2">Uncharacterized protein</fullName>
    </submittedName>
</protein>
<gene>
    <name evidence="2" type="ORF">EVAR_87831_1</name>
</gene>
<accession>A0A4C1YHR1</accession>
<keyword evidence="3" id="KW-1185">Reference proteome</keyword>
<feature type="region of interest" description="Disordered" evidence="1">
    <location>
        <begin position="1"/>
        <end position="36"/>
    </location>
</feature>
<organism evidence="2 3">
    <name type="scientific">Eumeta variegata</name>
    <name type="common">Bagworm moth</name>
    <name type="synonym">Eumeta japonica</name>
    <dbReference type="NCBI Taxonomy" id="151549"/>
    <lineage>
        <taxon>Eukaryota</taxon>
        <taxon>Metazoa</taxon>
        <taxon>Ecdysozoa</taxon>
        <taxon>Arthropoda</taxon>
        <taxon>Hexapoda</taxon>
        <taxon>Insecta</taxon>
        <taxon>Pterygota</taxon>
        <taxon>Neoptera</taxon>
        <taxon>Endopterygota</taxon>
        <taxon>Lepidoptera</taxon>
        <taxon>Glossata</taxon>
        <taxon>Ditrysia</taxon>
        <taxon>Tineoidea</taxon>
        <taxon>Psychidae</taxon>
        <taxon>Oiketicinae</taxon>
        <taxon>Eumeta</taxon>
    </lineage>
</organism>
<dbReference type="Proteomes" id="UP000299102">
    <property type="component" value="Unassembled WGS sequence"/>
</dbReference>
<reference evidence="2 3" key="1">
    <citation type="journal article" date="2019" name="Commun. Biol.">
        <title>The bagworm genome reveals a unique fibroin gene that provides high tensile strength.</title>
        <authorList>
            <person name="Kono N."/>
            <person name="Nakamura H."/>
            <person name="Ohtoshi R."/>
            <person name="Tomita M."/>
            <person name="Numata K."/>
            <person name="Arakawa K."/>
        </authorList>
    </citation>
    <scope>NUCLEOTIDE SEQUENCE [LARGE SCALE GENOMIC DNA]</scope>
</reference>
<dbReference type="AlphaFoldDB" id="A0A4C1YHR1"/>
<evidence type="ECO:0000256" key="1">
    <source>
        <dbReference type="SAM" id="MobiDB-lite"/>
    </source>
</evidence>
<comment type="caution">
    <text evidence="2">The sequence shown here is derived from an EMBL/GenBank/DDBJ whole genome shotgun (WGS) entry which is preliminary data.</text>
</comment>
<dbReference type="EMBL" id="BGZK01001194">
    <property type="protein sequence ID" value="GBP73967.1"/>
    <property type="molecule type" value="Genomic_DNA"/>
</dbReference>
<name>A0A4C1YHR1_EUMVA</name>
<sequence length="108" mass="12282">MNIENSSRWKSVRGVGEKRRRGARRGRRLSPSSKAADRSQLMFIKLTISTGIRSRSINAVVYTPLSCSVRRVTKVFIGKTWTRVHVEIFNQTTASDIDSWLSQPTRMG</sequence>